<comment type="cofactor">
    <cofactor evidence="1">
        <name>FAD</name>
        <dbReference type="ChEBI" id="CHEBI:57692"/>
    </cofactor>
</comment>
<organism evidence="6 7">
    <name type="scientific">Sporosarcina siberiensis</name>
    <dbReference type="NCBI Taxonomy" id="1365606"/>
    <lineage>
        <taxon>Bacteria</taxon>
        <taxon>Bacillati</taxon>
        <taxon>Bacillota</taxon>
        <taxon>Bacilli</taxon>
        <taxon>Bacillales</taxon>
        <taxon>Caryophanaceae</taxon>
        <taxon>Sporosarcina</taxon>
    </lineage>
</organism>
<accession>A0ABW4SEH6</accession>
<evidence type="ECO:0000313" key="6">
    <source>
        <dbReference type="EMBL" id="MFD1927785.1"/>
    </source>
</evidence>
<dbReference type="SUPFAM" id="SSF56425">
    <property type="entry name" value="Succinate dehydrogenase/fumarate reductase flavoprotein, catalytic domain"/>
    <property type="match status" value="1"/>
</dbReference>
<sequence>MSWDFTYDVVVIGSGASGFAAAITSKKEGLKTILIEKEEVYGGASALSGGGVWVPNNRYLVEAGVNDSFEEAKTYLDQTIGDKVSDEMKETYLKRGIEMLDYLHETSKHLRYSYAKDYSDYYPQLEGGKAEGRSIEPLIFDLNKLGDWQNTLKSPAMDTKGFVMTGQDFRHVNMITRTWKGKFRSLILGKRLLEHILFKKQYASLGRALIARFAMAYKELEGELWLGSAFTDLIVENGEVIGVKLLKDGREIKVKANKGVILAAGGFSRNQEYREKYLPAPTTKDWTSSPEGQTGDILEPAIQLGAKLAFMDKVWGAPSVIDHKGKPFFLVADRAIPSMIITDQNGQRYVNEPTPYHEFVDKMYERNDATDGKVIYSWIILDHKAKKRHLFVGLFPGQDFPKEYYEHGVVIKADSIAELEDKLTIPNGNLIATVERFNGFAKTGIDLDFHRGETAHDRYYGDPTLQNPNLDEINDGPYYALRIYPGDIGTKGGVVIDKYARVMKEDGTPIKGLHACGNSSAAVMGATYPGPGATIGPGMAFGYIAAKYCKEQA</sequence>
<dbReference type="InterPro" id="IPR027477">
    <property type="entry name" value="Succ_DH/fumarate_Rdtase_cat_sf"/>
</dbReference>
<proteinExistence type="predicted"/>
<keyword evidence="7" id="KW-1185">Reference proteome</keyword>
<name>A0ABW4SEH6_9BACL</name>
<feature type="domain" description="FAD-dependent oxidoreductase 2 FAD-binding" evidence="5">
    <location>
        <begin position="8"/>
        <end position="534"/>
    </location>
</feature>
<reference evidence="7" key="1">
    <citation type="journal article" date="2019" name="Int. J. Syst. Evol. Microbiol.">
        <title>The Global Catalogue of Microorganisms (GCM) 10K type strain sequencing project: providing services to taxonomists for standard genome sequencing and annotation.</title>
        <authorList>
            <consortium name="The Broad Institute Genomics Platform"/>
            <consortium name="The Broad Institute Genome Sequencing Center for Infectious Disease"/>
            <person name="Wu L."/>
            <person name="Ma J."/>
        </authorList>
    </citation>
    <scope>NUCLEOTIDE SEQUENCE [LARGE SCALE GENOMIC DNA]</scope>
    <source>
        <strain evidence="7">CGMCC 4.7177</strain>
    </source>
</reference>
<evidence type="ECO:0000256" key="2">
    <source>
        <dbReference type="ARBA" id="ARBA00022630"/>
    </source>
</evidence>
<dbReference type="PANTHER" id="PTHR43400:SF10">
    <property type="entry name" value="3-OXOSTEROID 1-DEHYDROGENASE"/>
    <property type="match status" value="1"/>
</dbReference>
<dbReference type="SUPFAM" id="SSF51905">
    <property type="entry name" value="FAD/NAD(P)-binding domain"/>
    <property type="match status" value="1"/>
</dbReference>
<dbReference type="Proteomes" id="UP001597218">
    <property type="component" value="Unassembled WGS sequence"/>
</dbReference>
<dbReference type="PANTHER" id="PTHR43400">
    <property type="entry name" value="FUMARATE REDUCTASE"/>
    <property type="match status" value="1"/>
</dbReference>
<keyword evidence="2" id="KW-0285">Flavoprotein</keyword>
<dbReference type="InterPro" id="IPR036188">
    <property type="entry name" value="FAD/NAD-bd_sf"/>
</dbReference>
<dbReference type="Gene3D" id="3.50.50.60">
    <property type="entry name" value="FAD/NAD(P)-binding domain"/>
    <property type="match status" value="2"/>
</dbReference>
<gene>
    <name evidence="6" type="ORF">ACFSFY_06880</name>
</gene>
<dbReference type="PRINTS" id="PR00411">
    <property type="entry name" value="PNDRDTASEI"/>
</dbReference>
<evidence type="ECO:0000313" key="7">
    <source>
        <dbReference type="Proteomes" id="UP001597218"/>
    </source>
</evidence>
<evidence type="ECO:0000259" key="5">
    <source>
        <dbReference type="Pfam" id="PF00890"/>
    </source>
</evidence>
<protein>
    <submittedName>
        <fullName evidence="6">FAD-dependent oxidoreductase</fullName>
    </submittedName>
</protein>
<dbReference type="InterPro" id="IPR050315">
    <property type="entry name" value="FAD-oxidoreductase_2"/>
</dbReference>
<evidence type="ECO:0000256" key="4">
    <source>
        <dbReference type="ARBA" id="ARBA00023002"/>
    </source>
</evidence>
<dbReference type="EMBL" id="JBHUGI010000015">
    <property type="protein sequence ID" value="MFD1927785.1"/>
    <property type="molecule type" value="Genomic_DNA"/>
</dbReference>
<keyword evidence="4" id="KW-0560">Oxidoreductase</keyword>
<dbReference type="RefSeq" id="WP_381536553.1">
    <property type="nucleotide sequence ID" value="NZ_JBHUGI010000015.1"/>
</dbReference>
<comment type="caution">
    <text evidence="6">The sequence shown here is derived from an EMBL/GenBank/DDBJ whole genome shotgun (WGS) entry which is preliminary data.</text>
</comment>
<keyword evidence="3" id="KW-0274">FAD</keyword>
<evidence type="ECO:0000256" key="1">
    <source>
        <dbReference type="ARBA" id="ARBA00001974"/>
    </source>
</evidence>
<dbReference type="Pfam" id="PF00890">
    <property type="entry name" value="FAD_binding_2"/>
    <property type="match status" value="1"/>
</dbReference>
<evidence type="ECO:0000256" key="3">
    <source>
        <dbReference type="ARBA" id="ARBA00022827"/>
    </source>
</evidence>
<dbReference type="InterPro" id="IPR003953">
    <property type="entry name" value="FAD-dep_OxRdtase_2_FAD-bd"/>
</dbReference>